<organism evidence="9 10">
    <name type="scientific">Pengzhenrongella sicca</name>
    <dbReference type="NCBI Taxonomy" id="2819238"/>
    <lineage>
        <taxon>Bacteria</taxon>
        <taxon>Bacillati</taxon>
        <taxon>Actinomycetota</taxon>
        <taxon>Actinomycetes</taxon>
        <taxon>Micrococcales</taxon>
        <taxon>Pengzhenrongella</taxon>
    </lineage>
</organism>
<proteinExistence type="predicted"/>
<evidence type="ECO:0000256" key="6">
    <source>
        <dbReference type="SAM" id="MobiDB-lite"/>
    </source>
</evidence>
<dbReference type="RefSeq" id="WP_227424007.1">
    <property type="nucleotide sequence ID" value="NZ_CP071868.1"/>
</dbReference>
<sequence>MRLFVVVTACLLGAGAPWAAVRSRVRLRGLGGPLAARRDGRRPSAAARRGRPGARPAPARLDLVVLLDLVDVAIASGASLPRAVGAVGQAADAEALVRAASALTLGADWSAAWSGAPAWLAPLVDGLAPTWATGATPGPALRATADRVRRARRVQAREAAGRLGVLLVLPLGLCFLPAFVLIGLVPVIASLAAGVLG</sequence>
<evidence type="ECO:0000256" key="5">
    <source>
        <dbReference type="ARBA" id="ARBA00023136"/>
    </source>
</evidence>
<keyword evidence="3 7" id="KW-0812">Transmembrane</keyword>
<gene>
    <name evidence="9" type="ORF">J4E96_01260</name>
</gene>
<accession>A0A8A4ZCQ2</accession>
<evidence type="ECO:0000256" key="2">
    <source>
        <dbReference type="ARBA" id="ARBA00022475"/>
    </source>
</evidence>
<dbReference type="GO" id="GO:0005886">
    <property type="term" value="C:plasma membrane"/>
    <property type="evidence" value="ECO:0007669"/>
    <property type="project" value="UniProtKB-SubCell"/>
</dbReference>
<feature type="domain" description="Type II secretion system protein GspF" evidence="8">
    <location>
        <begin position="72"/>
        <end position="184"/>
    </location>
</feature>
<keyword evidence="4 7" id="KW-1133">Transmembrane helix</keyword>
<evidence type="ECO:0000256" key="3">
    <source>
        <dbReference type="ARBA" id="ARBA00022692"/>
    </source>
</evidence>
<evidence type="ECO:0000256" key="7">
    <source>
        <dbReference type="SAM" id="Phobius"/>
    </source>
</evidence>
<reference evidence="9" key="1">
    <citation type="submission" date="2021-03" db="EMBL/GenBank/DDBJ databases">
        <title>Pengzhenrongella sicca gen. nov., sp. nov., a new member of suborder Micrococcineae isolated from High-Arctic tundra soil.</title>
        <authorList>
            <person name="Peng F."/>
        </authorList>
    </citation>
    <scope>NUCLEOTIDE SEQUENCE</scope>
    <source>
        <strain evidence="9">LRZ-2</strain>
    </source>
</reference>
<keyword evidence="2" id="KW-1003">Cell membrane</keyword>
<keyword evidence="10" id="KW-1185">Reference proteome</keyword>
<name>A0A8A4ZCQ2_9MICO</name>
<dbReference type="KEGG" id="psic:J4E96_01260"/>
<evidence type="ECO:0000313" key="10">
    <source>
        <dbReference type="Proteomes" id="UP000663937"/>
    </source>
</evidence>
<feature type="transmembrane region" description="Helical" evidence="7">
    <location>
        <begin position="163"/>
        <end position="196"/>
    </location>
</feature>
<evidence type="ECO:0000256" key="4">
    <source>
        <dbReference type="ARBA" id="ARBA00022989"/>
    </source>
</evidence>
<comment type="subcellular location">
    <subcellularLocation>
        <location evidence="1">Cell membrane</location>
        <topology evidence="1">Multi-pass membrane protein</topology>
    </subcellularLocation>
</comment>
<dbReference type="EMBL" id="CP071868">
    <property type="protein sequence ID" value="QTE29712.1"/>
    <property type="molecule type" value="Genomic_DNA"/>
</dbReference>
<evidence type="ECO:0000259" key="8">
    <source>
        <dbReference type="Pfam" id="PF00482"/>
    </source>
</evidence>
<dbReference type="Proteomes" id="UP000663937">
    <property type="component" value="Chromosome"/>
</dbReference>
<dbReference type="AlphaFoldDB" id="A0A8A4ZCQ2"/>
<feature type="region of interest" description="Disordered" evidence="6">
    <location>
        <begin position="35"/>
        <end position="55"/>
    </location>
</feature>
<dbReference type="InterPro" id="IPR018076">
    <property type="entry name" value="T2SS_GspF_dom"/>
</dbReference>
<protein>
    <submittedName>
        <fullName evidence="9">Type II secretion system F family protein</fullName>
    </submittedName>
</protein>
<feature type="compositionally biased region" description="Low complexity" evidence="6">
    <location>
        <begin position="43"/>
        <end position="55"/>
    </location>
</feature>
<evidence type="ECO:0000313" key="9">
    <source>
        <dbReference type="EMBL" id="QTE29712.1"/>
    </source>
</evidence>
<evidence type="ECO:0000256" key="1">
    <source>
        <dbReference type="ARBA" id="ARBA00004651"/>
    </source>
</evidence>
<keyword evidence="5 7" id="KW-0472">Membrane</keyword>
<dbReference type="Pfam" id="PF00482">
    <property type="entry name" value="T2SSF"/>
    <property type="match status" value="1"/>
</dbReference>